<evidence type="ECO:0000259" key="1">
    <source>
        <dbReference type="Pfam" id="PF17107"/>
    </source>
</evidence>
<sequence length="141" mass="15569">MDGLSGPASVIAIVSLTIQLADSINKLCGLFSSIRNAPEDIKSILKDLQVLETVRKSIQHNQELYGPHQEVAAALQGCHQELLALQAIVDDLAPGFAMRNSFQRKWNAIRSVSKSEKMKDFRARLQEAKTTLILALQSSLR</sequence>
<gene>
    <name evidence="2" type="ORF">W97_06600</name>
</gene>
<accession>R7YZL2</accession>
<dbReference type="AlphaFoldDB" id="R7YZL2"/>
<dbReference type="Pfam" id="PF17107">
    <property type="entry name" value="SesA"/>
    <property type="match status" value="1"/>
</dbReference>
<keyword evidence="3" id="KW-1185">Reference proteome</keyword>
<dbReference type="InterPro" id="IPR031352">
    <property type="entry name" value="SesA"/>
</dbReference>
<dbReference type="Proteomes" id="UP000016924">
    <property type="component" value="Unassembled WGS sequence"/>
</dbReference>
<name>R7YZL2_CONA1</name>
<evidence type="ECO:0000313" key="2">
    <source>
        <dbReference type="EMBL" id="EON67347.1"/>
    </source>
</evidence>
<evidence type="ECO:0000313" key="3">
    <source>
        <dbReference type="Proteomes" id="UP000016924"/>
    </source>
</evidence>
<protein>
    <recommendedName>
        <fullName evidence="1">NACHT-NTPase and P-loop NTPases N-terminal domain-containing protein</fullName>
    </recommendedName>
</protein>
<dbReference type="eggNOG" id="ENOG502SREV">
    <property type="taxonomic scope" value="Eukaryota"/>
</dbReference>
<dbReference type="GeneID" id="19903911"/>
<dbReference type="RefSeq" id="XP_007782664.1">
    <property type="nucleotide sequence ID" value="XM_007784474.1"/>
</dbReference>
<reference evidence="3" key="1">
    <citation type="submission" date="2012-06" db="EMBL/GenBank/DDBJ databases">
        <title>The genome sequence of Coniosporium apollinis CBS 100218.</title>
        <authorList>
            <consortium name="The Broad Institute Genome Sequencing Platform"/>
            <person name="Cuomo C."/>
            <person name="Gorbushina A."/>
            <person name="Noack S."/>
            <person name="Walker B."/>
            <person name="Young S.K."/>
            <person name="Zeng Q."/>
            <person name="Gargeya S."/>
            <person name="Fitzgerald M."/>
            <person name="Haas B."/>
            <person name="Abouelleil A."/>
            <person name="Alvarado L."/>
            <person name="Arachchi H.M."/>
            <person name="Berlin A.M."/>
            <person name="Chapman S.B."/>
            <person name="Goldberg J."/>
            <person name="Griggs A."/>
            <person name="Gujja S."/>
            <person name="Hansen M."/>
            <person name="Howarth C."/>
            <person name="Imamovic A."/>
            <person name="Larimer J."/>
            <person name="McCowan C."/>
            <person name="Montmayeur A."/>
            <person name="Murphy C."/>
            <person name="Neiman D."/>
            <person name="Pearson M."/>
            <person name="Priest M."/>
            <person name="Roberts A."/>
            <person name="Saif S."/>
            <person name="Shea T."/>
            <person name="Sisk P."/>
            <person name="Sykes S."/>
            <person name="Wortman J."/>
            <person name="Nusbaum C."/>
            <person name="Birren B."/>
        </authorList>
    </citation>
    <scope>NUCLEOTIDE SEQUENCE [LARGE SCALE GENOMIC DNA]</scope>
    <source>
        <strain evidence="3">CBS 100218</strain>
    </source>
</reference>
<dbReference type="OrthoDB" id="3200163at2759"/>
<dbReference type="HOGENOM" id="CLU_113364_1_0_1"/>
<proteinExistence type="predicted"/>
<feature type="domain" description="NACHT-NTPase and P-loop NTPases N-terminal" evidence="1">
    <location>
        <begin position="8"/>
        <end position="121"/>
    </location>
</feature>
<dbReference type="EMBL" id="JH767586">
    <property type="protein sequence ID" value="EON67347.1"/>
    <property type="molecule type" value="Genomic_DNA"/>
</dbReference>
<dbReference type="STRING" id="1168221.R7YZL2"/>
<dbReference type="OMA" id="EIQRCEE"/>
<organism evidence="2 3">
    <name type="scientific">Coniosporium apollinis (strain CBS 100218)</name>
    <name type="common">Rock-inhabiting black yeast</name>
    <dbReference type="NCBI Taxonomy" id="1168221"/>
    <lineage>
        <taxon>Eukaryota</taxon>
        <taxon>Fungi</taxon>
        <taxon>Dikarya</taxon>
        <taxon>Ascomycota</taxon>
        <taxon>Pezizomycotina</taxon>
        <taxon>Dothideomycetes</taxon>
        <taxon>Dothideomycetes incertae sedis</taxon>
        <taxon>Coniosporium</taxon>
    </lineage>
</organism>